<sequence length="140" mass="15621">MDIWTNGKKDKIKDLDELCIMCLPFPSLSYFTISMSNFYVCQTLCRLYTGTRAFWLVFCLFLFRKKVEISMSDVIHETDQSRPLTGTEGAVSAGASRANPQSANSAAGPRQLRPASRADFSRRRSDLIAMLPACSRPAGK</sequence>
<evidence type="ECO:0000256" key="1">
    <source>
        <dbReference type="SAM" id="MobiDB-lite"/>
    </source>
</evidence>
<dbReference type="Proteomes" id="UP000838412">
    <property type="component" value="Chromosome 1"/>
</dbReference>
<reference evidence="2" key="1">
    <citation type="submission" date="2022-01" db="EMBL/GenBank/DDBJ databases">
        <authorList>
            <person name="Braso-Vives M."/>
        </authorList>
    </citation>
    <scope>NUCLEOTIDE SEQUENCE</scope>
</reference>
<accession>A0A8J9YPT8</accession>
<protein>
    <submittedName>
        <fullName evidence="2">Hypp838 protein</fullName>
    </submittedName>
</protein>
<dbReference type="EMBL" id="OV696686">
    <property type="protein sequence ID" value="CAH1233841.1"/>
    <property type="molecule type" value="Genomic_DNA"/>
</dbReference>
<evidence type="ECO:0000313" key="3">
    <source>
        <dbReference type="Proteomes" id="UP000838412"/>
    </source>
</evidence>
<keyword evidence="3" id="KW-1185">Reference proteome</keyword>
<evidence type="ECO:0000313" key="2">
    <source>
        <dbReference type="EMBL" id="CAH1233841.1"/>
    </source>
</evidence>
<proteinExistence type="predicted"/>
<feature type="region of interest" description="Disordered" evidence="1">
    <location>
        <begin position="78"/>
        <end position="120"/>
    </location>
</feature>
<organism evidence="2 3">
    <name type="scientific">Branchiostoma lanceolatum</name>
    <name type="common">Common lancelet</name>
    <name type="synonym">Amphioxus lanceolatum</name>
    <dbReference type="NCBI Taxonomy" id="7740"/>
    <lineage>
        <taxon>Eukaryota</taxon>
        <taxon>Metazoa</taxon>
        <taxon>Chordata</taxon>
        <taxon>Cephalochordata</taxon>
        <taxon>Leptocardii</taxon>
        <taxon>Amphioxiformes</taxon>
        <taxon>Branchiostomatidae</taxon>
        <taxon>Branchiostoma</taxon>
    </lineage>
</organism>
<dbReference type="AlphaFoldDB" id="A0A8J9YPT8"/>
<gene>
    <name evidence="2" type="primary">Hypp838</name>
    <name evidence="2" type="ORF">BLAG_LOCUS2468</name>
</gene>
<name>A0A8J9YPT8_BRALA</name>